<dbReference type="HOGENOM" id="CLU_1678602_0_0_1"/>
<dbReference type="Gene3D" id="3.40.50.1010">
    <property type="entry name" value="5'-nuclease"/>
    <property type="match status" value="1"/>
</dbReference>
<name>A0A0C3FEC7_PILCF</name>
<dbReference type="Proteomes" id="UP000054166">
    <property type="component" value="Unassembled WGS sequence"/>
</dbReference>
<reference evidence="3" key="2">
    <citation type="submission" date="2015-01" db="EMBL/GenBank/DDBJ databases">
        <title>Evolutionary Origins and Diversification of the Mycorrhizal Mutualists.</title>
        <authorList>
            <consortium name="DOE Joint Genome Institute"/>
            <consortium name="Mycorrhizal Genomics Consortium"/>
            <person name="Kohler A."/>
            <person name="Kuo A."/>
            <person name="Nagy L.G."/>
            <person name="Floudas D."/>
            <person name="Copeland A."/>
            <person name="Barry K.W."/>
            <person name="Cichocki N."/>
            <person name="Veneault-Fourrey C."/>
            <person name="LaButti K."/>
            <person name="Lindquist E.A."/>
            <person name="Lipzen A."/>
            <person name="Lundell T."/>
            <person name="Morin E."/>
            <person name="Murat C."/>
            <person name="Riley R."/>
            <person name="Ohm R."/>
            <person name="Sun H."/>
            <person name="Tunlid A."/>
            <person name="Henrissat B."/>
            <person name="Grigoriev I.V."/>
            <person name="Hibbett D.S."/>
            <person name="Martin F."/>
        </authorList>
    </citation>
    <scope>NUCLEOTIDE SEQUENCE [LARGE SCALE GENOMIC DNA]</scope>
    <source>
        <strain evidence="3">F 1598</strain>
    </source>
</reference>
<dbReference type="InterPro" id="IPR002716">
    <property type="entry name" value="PIN_dom"/>
</dbReference>
<reference evidence="2 3" key="1">
    <citation type="submission" date="2014-04" db="EMBL/GenBank/DDBJ databases">
        <authorList>
            <consortium name="DOE Joint Genome Institute"/>
            <person name="Kuo A."/>
            <person name="Tarkka M."/>
            <person name="Buscot F."/>
            <person name="Kohler A."/>
            <person name="Nagy L.G."/>
            <person name="Floudas D."/>
            <person name="Copeland A."/>
            <person name="Barry K.W."/>
            <person name="Cichocki N."/>
            <person name="Veneault-Fourrey C."/>
            <person name="LaButti K."/>
            <person name="Lindquist E.A."/>
            <person name="Lipzen A."/>
            <person name="Lundell T."/>
            <person name="Morin E."/>
            <person name="Murat C."/>
            <person name="Sun H."/>
            <person name="Tunlid A."/>
            <person name="Henrissat B."/>
            <person name="Grigoriev I.V."/>
            <person name="Hibbett D.S."/>
            <person name="Martin F."/>
            <person name="Nordberg H.P."/>
            <person name="Cantor M.N."/>
            <person name="Hua S.X."/>
        </authorList>
    </citation>
    <scope>NUCLEOTIDE SEQUENCE [LARGE SCALE GENOMIC DNA]</scope>
    <source>
        <strain evidence="2 3">F 1598</strain>
    </source>
</reference>
<dbReference type="InParanoid" id="A0A0C3FEC7"/>
<evidence type="ECO:0000259" key="1">
    <source>
        <dbReference type="Pfam" id="PF13638"/>
    </source>
</evidence>
<evidence type="ECO:0000313" key="3">
    <source>
        <dbReference type="Proteomes" id="UP000054166"/>
    </source>
</evidence>
<dbReference type="EMBL" id="KN833017">
    <property type="protein sequence ID" value="KIM78304.1"/>
    <property type="molecule type" value="Genomic_DNA"/>
</dbReference>
<organism evidence="2 3">
    <name type="scientific">Piloderma croceum (strain F 1598)</name>
    <dbReference type="NCBI Taxonomy" id="765440"/>
    <lineage>
        <taxon>Eukaryota</taxon>
        <taxon>Fungi</taxon>
        <taxon>Dikarya</taxon>
        <taxon>Basidiomycota</taxon>
        <taxon>Agaricomycotina</taxon>
        <taxon>Agaricomycetes</taxon>
        <taxon>Agaricomycetidae</taxon>
        <taxon>Atheliales</taxon>
        <taxon>Atheliaceae</taxon>
        <taxon>Piloderma</taxon>
    </lineage>
</organism>
<protein>
    <recommendedName>
        <fullName evidence="1">PIN domain-containing protein</fullName>
    </recommendedName>
</protein>
<keyword evidence="3" id="KW-1185">Reference proteome</keyword>
<feature type="domain" description="PIN" evidence="1">
    <location>
        <begin position="9"/>
        <end position="146"/>
    </location>
</feature>
<evidence type="ECO:0000313" key="2">
    <source>
        <dbReference type="EMBL" id="KIM78304.1"/>
    </source>
</evidence>
<accession>A0A0C3FEC7</accession>
<dbReference type="CDD" id="cd09880">
    <property type="entry name" value="PIN_Smg5-6-like"/>
    <property type="match status" value="1"/>
</dbReference>
<dbReference type="AlphaFoldDB" id="A0A0C3FEC7"/>
<dbReference type="OrthoDB" id="2017974at2759"/>
<dbReference type="Pfam" id="PF13638">
    <property type="entry name" value="PIN_4"/>
    <property type="match status" value="1"/>
</dbReference>
<sequence length="157" mass="17383">MLASVIESLRWTVIIPVPVVMELNGLSCNSSPLGKASQAAMAYISSHIRSHSTSLKIQTSKGNYLSSLGIYSEQVDVQDTTSWEQNMDDLILRAAIWQDDRWLDRSAMLKDDGVTRDTTRAIKVVLLSLNRNLRLKARSRQLPAASKKDLAIILATG</sequence>
<dbReference type="STRING" id="765440.A0A0C3FEC7"/>
<proteinExistence type="predicted"/>
<gene>
    <name evidence="2" type="ORF">PILCRDRAFT_595228</name>
</gene>